<dbReference type="CDD" id="cd02216">
    <property type="entry name" value="cupin_GDO-like_N"/>
    <property type="match status" value="1"/>
</dbReference>
<dbReference type="Proteomes" id="UP000246145">
    <property type="component" value="Unassembled WGS sequence"/>
</dbReference>
<evidence type="ECO:0000256" key="1">
    <source>
        <dbReference type="ARBA" id="ARBA00022964"/>
    </source>
</evidence>
<evidence type="ECO:0000313" key="5">
    <source>
        <dbReference type="Proteomes" id="UP000246145"/>
    </source>
</evidence>
<comment type="caution">
    <text evidence="4">The sequence shown here is derived from an EMBL/GenBank/DDBJ whole genome shotgun (WGS) entry which is preliminary data.</text>
</comment>
<keyword evidence="1 4" id="KW-0223">Dioxygenase</keyword>
<dbReference type="SUPFAM" id="SSF51182">
    <property type="entry name" value="RmlC-like cupins"/>
    <property type="match status" value="1"/>
</dbReference>
<evidence type="ECO:0000313" key="4">
    <source>
        <dbReference type="EMBL" id="PVY61321.1"/>
    </source>
</evidence>
<keyword evidence="2" id="KW-0560">Oxidoreductase</keyword>
<accession>A0A2U1CJZ3</accession>
<dbReference type="STRING" id="1231391.GCA_000308195_00951"/>
<dbReference type="Gene3D" id="2.60.120.10">
    <property type="entry name" value="Jelly Rolls"/>
    <property type="match status" value="1"/>
</dbReference>
<dbReference type="InterPro" id="IPR014710">
    <property type="entry name" value="RmlC-like_jellyroll"/>
</dbReference>
<dbReference type="Pfam" id="PF07883">
    <property type="entry name" value="Cupin_2"/>
    <property type="match status" value="1"/>
</dbReference>
<dbReference type="GO" id="GO:0051213">
    <property type="term" value="F:dioxygenase activity"/>
    <property type="evidence" value="ECO:0007669"/>
    <property type="project" value="UniProtKB-KW"/>
</dbReference>
<name>A0A2U1CJZ3_9BURK</name>
<gene>
    <name evidence="4" type="ORF">C7440_2871</name>
</gene>
<proteinExistence type="predicted"/>
<dbReference type="EMBL" id="QEKO01000004">
    <property type="protein sequence ID" value="PVY61321.1"/>
    <property type="molecule type" value="Genomic_DNA"/>
</dbReference>
<evidence type="ECO:0000256" key="2">
    <source>
        <dbReference type="ARBA" id="ARBA00023002"/>
    </source>
</evidence>
<evidence type="ECO:0000259" key="3">
    <source>
        <dbReference type="Pfam" id="PF07883"/>
    </source>
</evidence>
<organism evidence="4 5">
    <name type="scientific">Pusillimonas noertemannii</name>
    <dbReference type="NCBI Taxonomy" id="305977"/>
    <lineage>
        <taxon>Bacteria</taxon>
        <taxon>Pseudomonadati</taxon>
        <taxon>Pseudomonadota</taxon>
        <taxon>Betaproteobacteria</taxon>
        <taxon>Burkholderiales</taxon>
        <taxon>Alcaligenaceae</taxon>
        <taxon>Pusillimonas</taxon>
    </lineage>
</organism>
<dbReference type="InterPro" id="IPR013096">
    <property type="entry name" value="Cupin_2"/>
</dbReference>
<feature type="domain" description="Cupin type-2" evidence="3">
    <location>
        <begin position="98"/>
        <end position="165"/>
    </location>
</feature>
<reference evidence="4 5" key="1">
    <citation type="submission" date="2018-04" db="EMBL/GenBank/DDBJ databases">
        <title>Genomic Encyclopedia of Type Strains, Phase IV (KMG-IV): sequencing the most valuable type-strain genomes for metagenomic binning, comparative biology and taxonomic classification.</title>
        <authorList>
            <person name="Goeker M."/>
        </authorList>
    </citation>
    <scope>NUCLEOTIDE SEQUENCE [LARGE SCALE GENOMIC DNA]</scope>
    <source>
        <strain evidence="4 5">DSM 10065</strain>
    </source>
</reference>
<dbReference type="RefSeq" id="WP_243410924.1">
    <property type="nucleotide sequence ID" value="NZ_JACCEX010000004.1"/>
</dbReference>
<dbReference type="PANTHER" id="PTHR41517:SF1">
    <property type="entry name" value="CUPIN"/>
    <property type="match status" value="1"/>
</dbReference>
<protein>
    <submittedName>
        <fullName evidence="4">Gentisate 1,2-dioxygenase</fullName>
    </submittedName>
</protein>
<dbReference type="InterPro" id="IPR011051">
    <property type="entry name" value="RmlC_Cupin_sf"/>
</dbReference>
<sequence length="322" mass="36851">MTQGMIRELSAGTLPQLEQKLSEANLTPGWLKREKPLVWKEMRSELVPAHWSYRVARKHMVEAARLLGTEQAERRNFIMRNPVPGNDISTLRTIICAYQTILPGEKAMSHRHAPHAMRILLESKGGYSIVNGEKHPMESGDIVLTPGGCWHGHGHEGQEQAFWVDGLDVPLTHLLEPMFYEPHPERWETVTAHAQESPMRFTWTHIRDRLAAASPDCRSHFGATIELPAPTMPTLAIKVSQWPKGWHNRPFRHTANTVYIVMRGSGRSLVGNQAFDWEFGDTFTAPGWTRISHQVSDDAIVCVLSDENLMRWTRYYRFEEME</sequence>
<dbReference type="PANTHER" id="PTHR41517">
    <property type="entry name" value="1,2-DIOXYGENASE PROTEIN-RELATED"/>
    <property type="match status" value="1"/>
</dbReference>
<dbReference type="InterPro" id="IPR047183">
    <property type="entry name" value="GDO-like"/>
</dbReference>
<keyword evidence="5" id="KW-1185">Reference proteome</keyword>
<dbReference type="AlphaFoldDB" id="A0A2U1CJZ3"/>